<dbReference type="SUPFAM" id="SSF143100">
    <property type="entry name" value="TTHA1013/TTHA0281-like"/>
    <property type="match status" value="1"/>
</dbReference>
<dbReference type="InterPro" id="IPR008651">
    <property type="entry name" value="Uncharacterised_HicB"/>
</dbReference>
<name>A0A0F9IL06_9ZZZZ</name>
<dbReference type="SUPFAM" id="SSF47598">
    <property type="entry name" value="Ribbon-helix-helix"/>
    <property type="match status" value="1"/>
</dbReference>
<accession>A0A0F9IL06</accession>
<dbReference type="InterPro" id="IPR013321">
    <property type="entry name" value="Arc_rbn_hlx_hlx"/>
</dbReference>
<dbReference type="Gene3D" id="1.10.1220.10">
    <property type="entry name" value="Met repressor-like"/>
    <property type="match status" value="1"/>
</dbReference>
<proteinExistence type="predicted"/>
<gene>
    <name evidence="1" type="ORF">LCGC14_1566100</name>
</gene>
<reference evidence="1" key="1">
    <citation type="journal article" date="2015" name="Nature">
        <title>Complex archaea that bridge the gap between prokaryotes and eukaryotes.</title>
        <authorList>
            <person name="Spang A."/>
            <person name="Saw J.H."/>
            <person name="Jorgensen S.L."/>
            <person name="Zaremba-Niedzwiedzka K."/>
            <person name="Martijn J."/>
            <person name="Lind A.E."/>
            <person name="van Eijk R."/>
            <person name="Schleper C."/>
            <person name="Guy L."/>
            <person name="Ettema T.J."/>
        </authorList>
    </citation>
    <scope>NUCLEOTIDE SEQUENCE</scope>
</reference>
<dbReference type="GO" id="GO:0006355">
    <property type="term" value="P:regulation of DNA-templated transcription"/>
    <property type="evidence" value="ECO:0007669"/>
    <property type="project" value="InterPro"/>
</dbReference>
<dbReference type="InterPro" id="IPR010985">
    <property type="entry name" value="Ribbon_hlx_hlx"/>
</dbReference>
<dbReference type="AlphaFoldDB" id="A0A0F9IL06"/>
<dbReference type="InterPro" id="IPR035069">
    <property type="entry name" value="TTHA1013/TTHA0281-like"/>
</dbReference>
<sequence length="112" mass="12422">MKNHMTYKGYAARIEFDVEDRIFFGRLTGIRDIVTFHGETVDALEAAFKEAVDDYLSTCAKLGNDPNKPYSGKLTLRIPPSVHAVIATAAETSGKSLNKWVADILDQATHQH</sequence>
<protein>
    <recommendedName>
        <fullName evidence="2">HicB family protein</fullName>
    </recommendedName>
</protein>
<evidence type="ECO:0000313" key="1">
    <source>
        <dbReference type="EMBL" id="KKM30523.1"/>
    </source>
</evidence>
<comment type="caution">
    <text evidence="1">The sequence shown here is derived from an EMBL/GenBank/DDBJ whole genome shotgun (WGS) entry which is preliminary data.</text>
</comment>
<organism evidence="1">
    <name type="scientific">marine sediment metagenome</name>
    <dbReference type="NCBI Taxonomy" id="412755"/>
    <lineage>
        <taxon>unclassified sequences</taxon>
        <taxon>metagenomes</taxon>
        <taxon>ecological metagenomes</taxon>
    </lineage>
</organism>
<dbReference type="Pfam" id="PF05534">
    <property type="entry name" value="HicB"/>
    <property type="match status" value="1"/>
</dbReference>
<dbReference type="EMBL" id="LAZR01012154">
    <property type="protein sequence ID" value="KKM30523.1"/>
    <property type="molecule type" value="Genomic_DNA"/>
</dbReference>
<evidence type="ECO:0008006" key="2">
    <source>
        <dbReference type="Google" id="ProtNLM"/>
    </source>
</evidence>